<dbReference type="Proteomes" id="UP000192708">
    <property type="component" value="Unassembled WGS sequence"/>
</dbReference>
<gene>
    <name evidence="8" type="ORF">SAMN06296008_103197</name>
</gene>
<evidence type="ECO:0000313" key="9">
    <source>
        <dbReference type="Proteomes" id="UP000192708"/>
    </source>
</evidence>
<dbReference type="GO" id="GO:0009092">
    <property type="term" value="P:homoserine metabolic process"/>
    <property type="evidence" value="ECO:0007669"/>
    <property type="project" value="TreeGrafter"/>
</dbReference>
<dbReference type="PIRSF" id="PIRSF000443">
    <property type="entry name" value="Homoser_Ac_trans"/>
    <property type="match status" value="1"/>
</dbReference>
<dbReference type="STRING" id="1938817.SAMN06296008_103197"/>
<keyword evidence="9" id="KW-1185">Reference proteome</keyword>
<evidence type="ECO:0000313" key="8">
    <source>
        <dbReference type="EMBL" id="SMC37461.1"/>
    </source>
</evidence>
<dbReference type="OrthoDB" id="9800754at2"/>
<evidence type="ECO:0000259" key="7">
    <source>
        <dbReference type="Pfam" id="PF00561"/>
    </source>
</evidence>
<protein>
    <submittedName>
        <fullName evidence="8">Homoserine O-acetyltransferase</fullName>
    </submittedName>
</protein>
<accession>A0A1W1YNS5</accession>
<dbReference type="AlphaFoldDB" id="A0A1W1YNS5"/>
<keyword evidence="6" id="KW-0732">Signal</keyword>
<evidence type="ECO:0000256" key="4">
    <source>
        <dbReference type="ARBA" id="ARBA00023315"/>
    </source>
</evidence>
<keyword evidence="2 8" id="KW-0808">Transferase</keyword>
<dbReference type="GO" id="GO:0004414">
    <property type="term" value="F:homoserine O-acetyltransferase activity"/>
    <property type="evidence" value="ECO:0007669"/>
    <property type="project" value="TreeGrafter"/>
</dbReference>
<dbReference type="Pfam" id="PF00561">
    <property type="entry name" value="Abhydrolase_1"/>
    <property type="match status" value="1"/>
</dbReference>
<organism evidence="8 9">
    <name type="scientific">Polynucleobacter kasalickyi</name>
    <dbReference type="NCBI Taxonomy" id="1938817"/>
    <lineage>
        <taxon>Bacteria</taxon>
        <taxon>Pseudomonadati</taxon>
        <taxon>Pseudomonadota</taxon>
        <taxon>Betaproteobacteria</taxon>
        <taxon>Burkholderiales</taxon>
        <taxon>Burkholderiaceae</taxon>
        <taxon>Polynucleobacter</taxon>
    </lineage>
</organism>
<feature type="domain" description="AB hydrolase-1" evidence="7">
    <location>
        <begin position="61"/>
        <end position="299"/>
    </location>
</feature>
<dbReference type="InterPro" id="IPR000073">
    <property type="entry name" value="AB_hydrolase_1"/>
</dbReference>
<evidence type="ECO:0000256" key="3">
    <source>
        <dbReference type="ARBA" id="ARBA00023167"/>
    </source>
</evidence>
<keyword evidence="3" id="KW-0486">Methionine biosynthesis</keyword>
<feature type="active site" evidence="5">
    <location>
        <position position="328"/>
    </location>
</feature>
<keyword evidence="1" id="KW-0028">Amino-acid biosynthesis</keyword>
<proteinExistence type="predicted"/>
<evidence type="ECO:0000256" key="6">
    <source>
        <dbReference type="SAM" id="SignalP"/>
    </source>
</evidence>
<dbReference type="RefSeq" id="WP_084282909.1">
    <property type="nucleotide sequence ID" value="NZ_FWXJ01000003.1"/>
</dbReference>
<sequence>MRLIQIFLFNALILLMSQLQAQEFYAQKSSTWSIKNFQFHNGQVLPELKLSYITLGNPSNPAVLVLHGTAGTAKGMLNPSFGGELFGPGQVLDASKYFIILTDAIGAGNSSKPSDGLRAKFPSYNYDDMVKAQHAVVTEGLGIQHLKLVMGNSMGGMQTWLWGTKYPEMMDLLMPMASSPAAMSGRNWMMRKFIVDSIRQDPSWLEGNYKVQPFSAKFATTYFSLATSGGHLGLQRIAPTSAKGNEFIANRLKDPNIQDANDLLYQWQSSEDFNPEPDLDKIKAKMLIINSADDERNPPELGKVQSILTKLKSATYYLIPASEQTSGHSTTGQAKWWKAQLSKFLE</sequence>
<dbReference type="InterPro" id="IPR008220">
    <property type="entry name" value="HAT_MetX-like"/>
</dbReference>
<evidence type="ECO:0000256" key="1">
    <source>
        <dbReference type="ARBA" id="ARBA00022605"/>
    </source>
</evidence>
<feature type="active site" description="Nucleophile" evidence="5">
    <location>
        <position position="153"/>
    </location>
</feature>
<keyword evidence="4" id="KW-0012">Acyltransferase</keyword>
<dbReference type="EMBL" id="FWXJ01000003">
    <property type="protein sequence ID" value="SMC37461.1"/>
    <property type="molecule type" value="Genomic_DNA"/>
</dbReference>
<reference evidence="8 9" key="1">
    <citation type="submission" date="2017-04" db="EMBL/GenBank/DDBJ databases">
        <authorList>
            <person name="Afonso C.L."/>
            <person name="Miller P.J."/>
            <person name="Scott M.A."/>
            <person name="Spackman E."/>
            <person name="Goraichik I."/>
            <person name="Dimitrov K.M."/>
            <person name="Suarez D.L."/>
            <person name="Swayne D.E."/>
        </authorList>
    </citation>
    <scope>NUCLEOTIDE SEQUENCE [LARGE SCALE GENOMIC DNA]</scope>
    <source>
        <strain evidence="8 9">VK13</strain>
    </source>
</reference>
<dbReference type="Gene3D" id="3.40.50.1820">
    <property type="entry name" value="alpha/beta hydrolase"/>
    <property type="match status" value="1"/>
</dbReference>
<evidence type="ECO:0000256" key="2">
    <source>
        <dbReference type="ARBA" id="ARBA00022679"/>
    </source>
</evidence>
<feature type="active site" evidence="5">
    <location>
        <position position="294"/>
    </location>
</feature>
<dbReference type="PANTHER" id="PTHR32268">
    <property type="entry name" value="HOMOSERINE O-ACETYLTRANSFERASE"/>
    <property type="match status" value="1"/>
</dbReference>
<dbReference type="InterPro" id="IPR029058">
    <property type="entry name" value="AB_hydrolase_fold"/>
</dbReference>
<dbReference type="PANTHER" id="PTHR32268:SF11">
    <property type="entry name" value="HOMOSERINE O-ACETYLTRANSFERASE"/>
    <property type="match status" value="1"/>
</dbReference>
<feature type="signal peptide" evidence="6">
    <location>
        <begin position="1"/>
        <end position="21"/>
    </location>
</feature>
<dbReference type="NCBIfam" id="NF005071">
    <property type="entry name" value="PRK06489.1"/>
    <property type="match status" value="1"/>
</dbReference>
<dbReference type="GO" id="GO:0009086">
    <property type="term" value="P:methionine biosynthetic process"/>
    <property type="evidence" value="ECO:0007669"/>
    <property type="project" value="UniProtKB-KW"/>
</dbReference>
<dbReference type="SUPFAM" id="SSF53474">
    <property type="entry name" value="alpha/beta-Hydrolases"/>
    <property type="match status" value="1"/>
</dbReference>
<feature type="chain" id="PRO_5012370853" evidence="6">
    <location>
        <begin position="22"/>
        <end position="346"/>
    </location>
</feature>
<evidence type="ECO:0000256" key="5">
    <source>
        <dbReference type="PIRSR" id="PIRSR000443-1"/>
    </source>
</evidence>
<name>A0A1W1YNS5_9BURK</name>